<evidence type="ECO:0000256" key="1">
    <source>
        <dbReference type="SAM" id="MobiDB-lite"/>
    </source>
</evidence>
<feature type="compositionally biased region" description="Polar residues" evidence="1">
    <location>
        <begin position="201"/>
        <end position="210"/>
    </location>
</feature>
<comment type="caution">
    <text evidence="2">The sequence shown here is derived from an EMBL/GenBank/DDBJ whole genome shotgun (WGS) entry which is preliminary data.</text>
</comment>
<evidence type="ECO:0000313" key="2">
    <source>
        <dbReference type="EMBL" id="MEN3748779.1"/>
    </source>
</evidence>
<protein>
    <submittedName>
        <fullName evidence="2">Uncharacterized protein</fullName>
    </submittedName>
</protein>
<keyword evidence="3" id="KW-1185">Reference proteome</keyword>
<dbReference type="EMBL" id="JBDIZK010000010">
    <property type="protein sequence ID" value="MEN3748779.1"/>
    <property type="molecule type" value="Genomic_DNA"/>
</dbReference>
<dbReference type="RefSeq" id="WP_346247816.1">
    <property type="nucleotide sequence ID" value="NZ_JBDIZK010000010.1"/>
</dbReference>
<accession>A0ABV0BB48</accession>
<dbReference type="Proteomes" id="UP001427805">
    <property type="component" value="Unassembled WGS sequence"/>
</dbReference>
<gene>
    <name evidence="2" type="ORF">TPR58_16515</name>
</gene>
<reference evidence="2 3" key="1">
    <citation type="submission" date="2024-05" db="EMBL/GenBank/DDBJ databases">
        <title>Sphingomonas sp. HF-S3 16S ribosomal RNA gene Genome sequencing and assembly.</title>
        <authorList>
            <person name="Lee H."/>
        </authorList>
    </citation>
    <scope>NUCLEOTIDE SEQUENCE [LARGE SCALE GENOMIC DNA]</scope>
    <source>
        <strain evidence="2 3">HF-S3</strain>
    </source>
</reference>
<feature type="region of interest" description="Disordered" evidence="1">
    <location>
        <begin position="969"/>
        <end position="992"/>
    </location>
</feature>
<sequence>MRDTSHAGRRSARSIMRDFPVLPTLPAGTVCDGLAFLQDGRAAIPDLRPLREEIREIRTGMVGGDDGWTVMLMVFERPLTIDPMRWPGALPVIGVAPATLRSFADRLDRDATPPSGARSFRRLELRWGGTTHGVATDALTPVSLISLWDLPPVTIHAQSPRIVRRVIVRGDGDSPGDGGDGTDLASRGSADGKGLAAGTDGSCQNKTTTGAAKVSVASPAIRSDAEDFQDYVRARLGRGGGGAGGLLRRMRERLRGSAADDSGDSDAISPQGENPLGALFAWIKWRTPLGDGLRRQFGERLSLVERLIASGKFDEALRYGLKVGGDKDGGRSRMPGSLPPPHARLDFDISLGGVSYPILDSGSFWNLRATYRDLAGRLEREGDFRRAAFIRAQLLGEHEAAVLTLERGKLYADAARLPLRAQLDPVLAIRMLYLAEDRDAALALARRAGCFDALAEDSRERHPDYHAYVVHAWTEMLAGTGQWLRALQVTDDLASQSPDDALLLARRGWLEAAMDRAGARPGAELIVRALLASASQDVGGDLERFAAFPAMAVDEGAGPFELALSHVQAAARDEGDAAAMLLDLLDALMRLALTSHAEQQAFWKGVGPALIDGIARAAISIASGRMQLPDLEALQSLLRRADQPVLAWDLDKLHRLTPRPSKAENRHVLEVPDISRPAVRIGCILAGGDILAWRDGDLLELRDRHGRLEWQMRLPLVVALVPIGSSDDALVIQSREDEFFALSRMATRSRTVHPIGAVPLLGAHDLTTDTQWLVQIDEQVGALDLVKLCAPEPEIEYLWACQLGKGVRTRAFAHYAKGAGWITIGVGLHGAGVMEKWQLTGSGQLTSHVCLPSTDDSDLRPHDWFWDPGSGIGTIGPTVRWMSFEGWSEKAAAKARRLMEARERLEIEGIDSIQPCDLGRPYVDHRLSPKLDSFDTRVTLSELNGDHYRLDHPVALPLRCLARAPMPGAIARDQAGPGSKKKRSALPGPGATALLADDHGRMILVDPGGRRVTLIP</sequence>
<proteinExistence type="predicted"/>
<name>A0ABV0BB48_9SPHN</name>
<evidence type="ECO:0000313" key="3">
    <source>
        <dbReference type="Proteomes" id="UP001427805"/>
    </source>
</evidence>
<organism evidence="2 3">
    <name type="scientific">Sphingomonas rustica</name>
    <dbReference type="NCBI Taxonomy" id="3103142"/>
    <lineage>
        <taxon>Bacteria</taxon>
        <taxon>Pseudomonadati</taxon>
        <taxon>Pseudomonadota</taxon>
        <taxon>Alphaproteobacteria</taxon>
        <taxon>Sphingomonadales</taxon>
        <taxon>Sphingomonadaceae</taxon>
        <taxon>Sphingomonas</taxon>
    </lineage>
</organism>
<feature type="region of interest" description="Disordered" evidence="1">
    <location>
        <begin position="169"/>
        <end position="216"/>
    </location>
</feature>